<comment type="caution">
    <text evidence="2">The sequence shown here is derived from an EMBL/GenBank/DDBJ whole genome shotgun (WGS) entry which is preliminary data.</text>
</comment>
<dbReference type="Proteomes" id="UP000219602">
    <property type="component" value="Chromosome 5"/>
</dbReference>
<sequence>MKDILVPVVPESSETQDLELVVIAINTISLQLCSQYVPTLFQSFIGALKLGIRNCTANARDDIYLEMQARPQNRGSSNTQLQGDIDELLQERISRQGNHFRTLHSKRQPEHMLDAVTILRGLKHSLGLQIVDYSTDTEVQLIAACGIALSQLGRVIAYEPTCPFVRYCWLVQDRLERFPRSRCLAPIRPPVAQSSQQAMTSEILSIARRVEQKIDDLPRDQSDQDVKNNLNLSVRVDKIEQLELHQLLPENTRNQNAAPCAPPPTPVRQSPDDGQHADIYSSD</sequence>
<protein>
    <submittedName>
        <fullName evidence="2">Uncharacterized protein</fullName>
    </submittedName>
</protein>
<name>A0A2H3H7M8_FUSOX</name>
<gene>
    <name evidence="2" type="ORF">AU210_007132</name>
</gene>
<proteinExistence type="predicted"/>
<evidence type="ECO:0000313" key="3">
    <source>
        <dbReference type="Proteomes" id="UP000219602"/>
    </source>
</evidence>
<reference evidence="2 3" key="1">
    <citation type="journal article" date="2016" name="Environ. Microbiol.">
        <title>Effector profiles distinguish formae speciales of Fusarium oxysporum.</title>
        <authorList>
            <person name="van Dam P."/>
            <person name="Fokkens L."/>
            <person name="Schmidt S.M."/>
            <person name="Linmans J.H."/>
            <person name="Kistler H.C."/>
            <person name="Ma L.J."/>
            <person name="Rep M."/>
        </authorList>
    </citation>
    <scope>NUCLEOTIDE SEQUENCE [LARGE SCALE GENOMIC DNA]</scope>
    <source>
        <strain evidence="2 3">Forc016</strain>
    </source>
</reference>
<evidence type="ECO:0000256" key="1">
    <source>
        <dbReference type="SAM" id="MobiDB-lite"/>
    </source>
</evidence>
<dbReference type="EMBL" id="MABQ02000004">
    <property type="protein sequence ID" value="PCD38665.1"/>
    <property type="molecule type" value="Genomic_DNA"/>
</dbReference>
<feature type="region of interest" description="Disordered" evidence="1">
    <location>
        <begin position="248"/>
        <end position="283"/>
    </location>
</feature>
<accession>A0A2H3H7M8</accession>
<reference evidence="2 3" key="2">
    <citation type="journal article" date="2017" name="Sci. Rep.">
        <title>A mobile pathogenicity chromosome in Fusarium oxysporum for infection of multiple cucurbit species.</title>
        <authorList>
            <person name="van Dam P."/>
            <person name="Fokkens L."/>
            <person name="Ayukawa Y."/>
            <person name="van der Gragt M."/>
            <person name="Ter Horst A."/>
            <person name="Brankovics B."/>
            <person name="Houterman P.M."/>
            <person name="Arie T."/>
            <person name="Rep M."/>
        </authorList>
    </citation>
    <scope>NUCLEOTIDE SEQUENCE [LARGE SCALE GENOMIC DNA]</scope>
    <source>
        <strain evidence="2 3">Forc016</strain>
    </source>
</reference>
<organism evidence="2 3">
    <name type="scientific">Fusarium oxysporum f. sp. radicis-cucumerinum</name>
    <dbReference type="NCBI Taxonomy" id="327505"/>
    <lineage>
        <taxon>Eukaryota</taxon>
        <taxon>Fungi</taxon>
        <taxon>Dikarya</taxon>
        <taxon>Ascomycota</taxon>
        <taxon>Pezizomycotina</taxon>
        <taxon>Sordariomycetes</taxon>
        <taxon>Hypocreomycetidae</taxon>
        <taxon>Hypocreales</taxon>
        <taxon>Nectriaceae</taxon>
        <taxon>Fusarium</taxon>
        <taxon>Fusarium oxysporum species complex</taxon>
    </lineage>
</organism>
<dbReference type="AlphaFoldDB" id="A0A2H3H7M8"/>
<evidence type="ECO:0000313" key="2">
    <source>
        <dbReference type="EMBL" id="PCD38665.1"/>
    </source>
</evidence>